<dbReference type="Pfam" id="PF00111">
    <property type="entry name" value="Fer2"/>
    <property type="match status" value="1"/>
</dbReference>
<dbReference type="InterPro" id="IPR006058">
    <property type="entry name" value="2Fe2S_fd_BS"/>
</dbReference>
<evidence type="ECO:0000259" key="6">
    <source>
        <dbReference type="PROSITE" id="PS51085"/>
    </source>
</evidence>
<keyword evidence="4" id="KW-0408">Iron</keyword>
<dbReference type="PANTHER" id="PTHR44379">
    <property type="entry name" value="OXIDOREDUCTASE WITH IRON-SULFUR SUBUNIT"/>
    <property type="match status" value="1"/>
</dbReference>
<dbReference type="InterPro" id="IPR051452">
    <property type="entry name" value="Diverse_Oxidoreductases"/>
</dbReference>
<protein>
    <recommendedName>
        <fullName evidence="6">2Fe-2S ferredoxin-type domain-containing protein</fullName>
    </recommendedName>
</protein>
<accession>A0A381SNK1</accession>
<evidence type="ECO:0000256" key="3">
    <source>
        <dbReference type="ARBA" id="ARBA00023002"/>
    </source>
</evidence>
<keyword evidence="2" id="KW-0479">Metal-binding</keyword>
<dbReference type="PROSITE" id="PS00197">
    <property type="entry name" value="2FE2S_FER_1"/>
    <property type="match status" value="1"/>
</dbReference>
<proteinExistence type="predicted"/>
<dbReference type="Gene3D" id="3.10.20.30">
    <property type="match status" value="1"/>
</dbReference>
<evidence type="ECO:0000256" key="2">
    <source>
        <dbReference type="ARBA" id="ARBA00022723"/>
    </source>
</evidence>
<dbReference type="PANTHER" id="PTHR44379:SF5">
    <property type="entry name" value="OXIDOREDUCTASE WITH IRON-SULFUR SUBUNIT"/>
    <property type="match status" value="1"/>
</dbReference>
<evidence type="ECO:0000256" key="1">
    <source>
        <dbReference type="ARBA" id="ARBA00022714"/>
    </source>
</evidence>
<dbReference type="SUPFAM" id="SSF47741">
    <property type="entry name" value="CO dehydrogenase ISP C-domain like"/>
    <property type="match status" value="1"/>
</dbReference>
<organism evidence="7">
    <name type="scientific">marine metagenome</name>
    <dbReference type="NCBI Taxonomy" id="408172"/>
    <lineage>
        <taxon>unclassified sequences</taxon>
        <taxon>metagenomes</taxon>
        <taxon>ecological metagenomes</taxon>
    </lineage>
</organism>
<dbReference type="InterPro" id="IPR036010">
    <property type="entry name" value="2Fe-2S_ferredoxin-like_sf"/>
</dbReference>
<sequence length="158" mass="16901">VAAIKITFNLNGRDRCVEADTRWTLLYLLREEFGLTGTKRGCDMGECGACTVLLDGLPINACQVLVVSISECRVMTIESLSSNGNLHPLQVAFLENDGAQCGFCTPGFIMSAIPLMEIDTPITRDQISDALGGNLCRCNAYGAILDSVDAALDGKSHV</sequence>
<keyword evidence="1" id="KW-0001">2Fe-2S</keyword>
<dbReference type="PROSITE" id="PS51085">
    <property type="entry name" value="2FE2S_FER_2"/>
    <property type="match status" value="1"/>
</dbReference>
<dbReference type="EMBL" id="UINC01003356">
    <property type="protein sequence ID" value="SVA05592.1"/>
    <property type="molecule type" value="Genomic_DNA"/>
</dbReference>
<dbReference type="InterPro" id="IPR036884">
    <property type="entry name" value="2Fe-2S-bd_dom_sf"/>
</dbReference>
<dbReference type="CDD" id="cd00207">
    <property type="entry name" value="fer2"/>
    <property type="match status" value="1"/>
</dbReference>
<reference evidence="7" key="1">
    <citation type="submission" date="2018-05" db="EMBL/GenBank/DDBJ databases">
        <authorList>
            <person name="Lanie J.A."/>
            <person name="Ng W.-L."/>
            <person name="Kazmierczak K.M."/>
            <person name="Andrzejewski T.M."/>
            <person name="Davidsen T.M."/>
            <person name="Wayne K.J."/>
            <person name="Tettelin H."/>
            <person name="Glass J.I."/>
            <person name="Rusch D."/>
            <person name="Podicherti R."/>
            <person name="Tsui H.-C.T."/>
            <person name="Winkler M.E."/>
        </authorList>
    </citation>
    <scope>NUCLEOTIDE SEQUENCE</scope>
</reference>
<evidence type="ECO:0000256" key="4">
    <source>
        <dbReference type="ARBA" id="ARBA00023004"/>
    </source>
</evidence>
<name>A0A381SNK1_9ZZZZ</name>
<dbReference type="AlphaFoldDB" id="A0A381SNK1"/>
<feature type="domain" description="2Fe-2S ferredoxin-type" evidence="6">
    <location>
        <begin position="4"/>
        <end position="80"/>
    </location>
</feature>
<dbReference type="InterPro" id="IPR012675">
    <property type="entry name" value="Beta-grasp_dom_sf"/>
</dbReference>
<dbReference type="Pfam" id="PF01799">
    <property type="entry name" value="Fer2_2"/>
    <property type="match status" value="1"/>
</dbReference>
<dbReference type="GO" id="GO:0016491">
    <property type="term" value="F:oxidoreductase activity"/>
    <property type="evidence" value="ECO:0007669"/>
    <property type="project" value="UniProtKB-KW"/>
</dbReference>
<dbReference type="GO" id="GO:0051537">
    <property type="term" value="F:2 iron, 2 sulfur cluster binding"/>
    <property type="evidence" value="ECO:0007669"/>
    <property type="project" value="UniProtKB-KW"/>
</dbReference>
<dbReference type="Gene3D" id="1.10.150.120">
    <property type="entry name" value="[2Fe-2S]-binding domain"/>
    <property type="match status" value="1"/>
</dbReference>
<feature type="non-terminal residue" evidence="7">
    <location>
        <position position="1"/>
    </location>
</feature>
<dbReference type="InterPro" id="IPR002888">
    <property type="entry name" value="2Fe-2S-bd"/>
</dbReference>
<keyword evidence="3" id="KW-0560">Oxidoreductase</keyword>
<dbReference type="SUPFAM" id="SSF54292">
    <property type="entry name" value="2Fe-2S ferredoxin-like"/>
    <property type="match status" value="1"/>
</dbReference>
<gene>
    <name evidence="7" type="ORF">METZ01_LOCUS58446</name>
</gene>
<keyword evidence="5" id="KW-0411">Iron-sulfur</keyword>
<dbReference type="GO" id="GO:0046872">
    <property type="term" value="F:metal ion binding"/>
    <property type="evidence" value="ECO:0007669"/>
    <property type="project" value="UniProtKB-KW"/>
</dbReference>
<evidence type="ECO:0000256" key="5">
    <source>
        <dbReference type="ARBA" id="ARBA00023014"/>
    </source>
</evidence>
<evidence type="ECO:0000313" key="7">
    <source>
        <dbReference type="EMBL" id="SVA05592.1"/>
    </source>
</evidence>
<dbReference type="InterPro" id="IPR001041">
    <property type="entry name" value="2Fe-2S_ferredoxin-type"/>
</dbReference>